<sequence>MLLGKADVGVKYLAQYFGDSFEKQPERSVEEQVLDSRLVCIPFSCLSCSIAENAMHEEEFSSYKFLCITIRDRDVVYGIFM</sequence>
<keyword evidence="2" id="KW-1185">Reference proteome</keyword>
<comment type="caution">
    <text evidence="1">The sequence shown here is derived from an EMBL/GenBank/DDBJ whole genome shotgun (WGS) entry which is preliminary data.</text>
</comment>
<proteinExistence type="predicted"/>
<dbReference type="Proteomes" id="UP000659654">
    <property type="component" value="Unassembled WGS sequence"/>
</dbReference>
<name>A0A7I8XE44_BURXY</name>
<dbReference type="AlphaFoldDB" id="A0A7I8XE44"/>
<accession>A0A7I8XE44</accession>
<gene>
    <name evidence="1" type="ORF">BXYJ_LOCUS8063</name>
</gene>
<dbReference type="EMBL" id="CAJFCV020000004">
    <property type="protein sequence ID" value="CAG9113240.1"/>
    <property type="molecule type" value="Genomic_DNA"/>
</dbReference>
<protein>
    <submittedName>
        <fullName evidence="1">(pine wood nematode) hypothetical protein</fullName>
    </submittedName>
</protein>
<reference evidence="1" key="1">
    <citation type="submission" date="2020-09" db="EMBL/GenBank/DDBJ databases">
        <authorList>
            <person name="Kikuchi T."/>
        </authorList>
    </citation>
    <scope>NUCLEOTIDE SEQUENCE</scope>
    <source>
        <strain evidence="1">Ka4C1</strain>
    </source>
</reference>
<evidence type="ECO:0000313" key="1">
    <source>
        <dbReference type="EMBL" id="CAD5224477.1"/>
    </source>
</evidence>
<dbReference type="Proteomes" id="UP000582659">
    <property type="component" value="Unassembled WGS sequence"/>
</dbReference>
<evidence type="ECO:0000313" key="2">
    <source>
        <dbReference type="Proteomes" id="UP000659654"/>
    </source>
</evidence>
<organism evidence="1 2">
    <name type="scientific">Bursaphelenchus xylophilus</name>
    <name type="common">Pinewood nematode worm</name>
    <name type="synonym">Aphelenchoides xylophilus</name>
    <dbReference type="NCBI Taxonomy" id="6326"/>
    <lineage>
        <taxon>Eukaryota</taxon>
        <taxon>Metazoa</taxon>
        <taxon>Ecdysozoa</taxon>
        <taxon>Nematoda</taxon>
        <taxon>Chromadorea</taxon>
        <taxon>Rhabditida</taxon>
        <taxon>Tylenchina</taxon>
        <taxon>Tylenchomorpha</taxon>
        <taxon>Aphelenchoidea</taxon>
        <taxon>Aphelenchoididae</taxon>
        <taxon>Bursaphelenchus</taxon>
    </lineage>
</organism>
<dbReference type="EMBL" id="CAJFDI010000004">
    <property type="protein sequence ID" value="CAD5224477.1"/>
    <property type="molecule type" value="Genomic_DNA"/>
</dbReference>